<dbReference type="EMBL" id="BARV01028481">
    <property type="protein sequence ID" value="GAI34269.1"/>
    <property type="molecule type" value="Genomic_DNA"/>
</dbReference>
<protein>
    <submittedName>
        <fullName evidence="1">Uncharacterized protein</fullName>
    </submittedName>
</protein>
<gene>
    <name evidence="1" type="ORF">S06H3_45581</name>
</gene>
<comment type="caution">
    <text evidence="1">The sequence shown here is derived from an EMBL/GenBank/DDBJ whole genome shotgun (WGS) entry which is preliminary data.</text>
</comment>
<reference evidence="1" key="1">
    <citation type="journal article" date="2014" name="Front. Microbiol.">
        <title>High frequency of phylogenetically diverse reductive dehalogenase-homologous genes in deep subseafloor sedimentary metagenomes.</title>
        <authorList>
            <person name="Kawai M."/>
            <person name="Futagami T."/>
            <person name="Toyoda A."/>
            <person name="Takaki Y."/>
            <person name="Nishi S."/>
            <person name="Hori S."/>
            <person name="Arai W."/>
            <person name="Tsubouchi T."/>
            <person name="Morono Y."/>
            <person name="Uchiyama I."/>
            <person name="Ito T."/>
            <person name="Fujiyama A."/>
            <person name="Inagaki F."/>
            <person name="Takami H."/>
        </authorList>
    </citation>
    <scope>NUCLEOTIDE SEQUENCE</scope>
    <source>
        <strain evidence="1">Expedition CK06-06</strain>
    </source>
</reference>
<organism evidence="1">
    <name type="scientific">marine sediment metagenome</name>
    <dbReference type="NCBI Taxonomy" id="412755"/>
    <lineage>
        <taxon>unclassified sequences</taxon>
        <taxon>metagenomes</taxon>
        <taxon>ecological metagenomes</taxon>
    </lineage>
</organism>
<sequence>MAEQTLELGPGESKVVSFEAIPHEAKIYQVTVDGLSGSFKAVARPLSVDFNALSILDVEGVPFASVGIETTIDWV</sequence>
<feature type="non-terminal residue" evidence="1">
    <location>
        <position position="75"/>
    </location>
</feature>
<evidence type="ECO:0000313" key="1">
    <source>
        <dbReference type="EMBL" id="GAI34269.1"/>
    </source>
</evidence>
<proteinExistence type="predicted"/>
<name>X1PTS9_9ZZZZ</name>
<dbReference type="AlphaFoldDB" id="X1PTS9"/>
<accession>X1PTS9</accession>